<protein>
    <submittedName>
        <fullName evidence="2">Uncharacterized protein</fullName>
    </submittedName>
</protein>
<organism evidence="2 3">
    <name type="scientific">Stenotrophomonas nematodicola</name>
    <dbReference type="NCBI Taxonomy" id="2656746"/>
    <lineage>
        <taxon>Bacteria</taxon>
        <taxon>Pseudomonadati</taxon>
        <taxon>Pseudomonadota</taxon>
        <taxon>Gammaproteobacteria</taxon>
        <taxon>Lysobacterales</taxon>
        <taxon>Lysobacteraceae</taxon>
        <taxon>Stenotrophomonas</taxon>
    </lineage>
</organism>
<accession>A0ABW7CT69</accession>
<proteinExistence type="predicted"/>
<dbReference type="RefSeq" id="WP_394161228.1">
    <property type="nucleotide sequence ID" value="NZ_JBHGCJ010000001.1"/>
</dbReference>
<name>A0ABW7CT69_9GAMM</name>
<dbReference type="EMBL" id="JBHGCJ010000001">
    <property type="protein sequence ID" value="MFG6108152.1"/>
    <property type="molecule type" value="Genomic_DNA"/>
</dbReference>
<reference evidence="2 3" key="1">
    <citation type="submission" date="2024-09" db="EMBL/GenBank/DDBJ databases">
        <authorList>
            <consortium name="All-Russian atlas of soil microorganisms"/>
            <consortium name="as a basis for the search for new antimicrobial producers and enzymes with unique properties"/>
            <person name="Sokolova E.A."/>
            <person name="Voronina E.N."/>
        </authorList>
    </citation>
    <scope>NUCLEOTIDE SEQUENCE [LARGE SCALE GENOMIC DNA]</scope>
    <source>
        <strain evidence="2 3">AF-22b-331.1</strain>
    </source>
</reference>
<comment type="caution">
    <text evidence="2">The sequence shown here is derived from an EMBL/GenBank/DDBJ whole genome shotgun (WGS) entry which is preliminary data.</text>
</comment>
<keyword evidence="3" id="KW-1185">Reference proteome</keyword>
<feature type="chain" id="PRO_5047345617" evidence="1">
    <location>
        <begin position="23"/>
        <end position="245"/>
    </location>
</feature>
<keyword evidence="1" id="KW-0732">Signal</keyword>
<dbReference type="Proteomes" id="UP001605261">
    <property type="component" value="Unassembled WGS sequence"/>
</dbReference>
<evidence type="ECO:0000313" key="2">
    <source>
        <dbReference type="EMBL" id="MFG6108152.1"/>
    </source>
</evidence>
<gene>
    <name evidence="2" type="ORF">ACEU0G_001625</name>
</gene>
<sequence>MKPATLALVGLLSVLPSGTTGAGPVQFTGYDDFYRSLGGNLFLGPGTELGMPCTESPRHCLWATSTIQAMRRHADAQWTVPGSLALEPTDGLPDVVFDGQTMFVGARRWPLRSALDLAPPAWRTGASIRPENLADVTAWQHGTSVCLDMRYVSSGKGDRYTKVLLLHGERLYLLPPLFGTCAAIRTAPHHRFSYPSNTYLGSGMEDSPRGLQVDYLLPDGRTRIARYLLRFPDPDNPFAFEVIGE</sequence>
<evidence type="ECO:0000313" key="3">
    <source>
        <dbReference type="Proteomes" id="UP001605261"/>
    </source>
</evidence>
<feature type="signal peptide" evidence="1">
    <location>
        <begin position="1"/>
        <end position="22"/>
    </location>
</feature>
<evidence type="ECO:0000256" key="1">
    <source>
        <dbReference type="SAM" id="SignalP"/>
    </source>
</evidence>